<dbReference type="AlphaFoldDB" id="A0AAW1SYN9"/>
<accession>A0AAW1SYN9</accession>
<dbReference type="EMBL" id="JALJOV010000723">
    <property type="protein sequence ID" value="KAK9861639.1"/>
    <property type="molecule type" value="Genomic_DNA"/>
</dbReference>
<protein>
    <submittedName>
        <fullName evidence="1">Uncharacterized protein</fullName>
    </submittedName>
</protein>
<proteinExistence type="predicted"/>
<comment type="caution">
    <text evidence="1">The sequence shown here is derived from an EMBL/GenBank/DDBJ whole genome shotgun (WGS) entry which is preliminary data.</text>
</comment>
<evidence type="ECO:0000313" key="1">
    <source>
        <dbReference type="EMBL" id="KAK9861639.1"/>
    </source>
</evidence>
<organism evidence="1 2">
    <name type="scientific">Apatococcus fuscideae</name>
    <dbReference type="NCBI Taxonomy" id="2026836"/>
    <lineage>
        <taxon>Eukaryota</taxon>
        <taxon>Viridiplantae</taxon>
        <taxon>Chlorophyta</taxon>
        <taxon>core chlorophytes</taxon>
        <taxon>Trebouxiophyceae</taxon>
        <taxon>Chlorellales</taxon>
        <taxon>Chlorellaceae</taxon>
        <taxon>Apatococcus</taxon>
    </lineage>
</organism>
<keyword evidence="2" id="KW-1185">Reference proteome</keyword>
<reference evidence="1 2" key="1">
    <citation type="journal article" date="2024" name="Nat. Commun.">
        <title>Phylogenomics reveals the evolutionary origins of lichenization in chlorophyte algae.</title>
        <authorList>
            <person name="Puginier C."/>
            <person name="Libourel C."/>
            <person name="Otte J."/>
            <person name="Skaloud P."/>
            <person name="Haon M."/>
            <person name="Grisel S."/>
            <person name="Petersen M."/>
            <person name="Berrin J.G."/>
            <person name="Delaux P.M."/>
            <person name="Dal Grande F."/>
            <person name="Keller J."/>
        </authorList>
    </citation>
    <scope>NUCLEOTIDE SEQUENCE [LARGE SCALE GENOMIC DNA]</scope>
    <source>
        <strain evidence="1 2">SAG 2523</strain>
    </source>
</reference>
<evidence type="ECO:0000313" key="2">
    <source>
        <dbReference type="Proteomes" id="UP001485043"/>
    </source>
</evidence>
<sequence length="84" mass="9030">MQVVTDLHAQKENQSPALLADANHAIASQLEGLNMRSNEVVGGRKRLHEAGSLDARMESNAGALLDAGLSVHKLTAVVLNPYWE</sequence>
<dbReference type="Proteomes" id="UP001485043">
    <property type="component" value="Unassembled WGS sequence"/>
</dbReference>
<gene>
    <name evidence="1" type="ORF">WJX84_005787</name>
</gene>
<name>A0AAW1SYN9_9CHLO</name>